<dbReference type="Gramene" id="NC2G0006700.1">
    <property type="protein sequence ID" value="NC2G0006700.1:cds"/>
    <property type="gene ID" value="NC2G0006700"/>
</dbReference>
<evidence type="ECO:0000256" key="1">
    <source>
        <dbReference type="ARBA" id="ARBA00004323"/>
    </source>
</evidence>
<comment type="subcellular location">
    <subcellularLocation>
        <location evidence="1">Golgi apparatus membrane</location>
        <topology evidence="1">Single-pass type II membrane protein</topology>
    </subcellularLocation>
</comment>
<sequence length="392" mass="45453">MKEETISVCDLSQRRSDFCYIEGDIRVDRDSSTIYFVNPHAEIPSDGFWKIRPYARKTDQRAMSSVTELKVKPLMNSRDLPSCSVTHSVPVIVFSTAGYNGNLFHDFSDVIIPLFLTSHHYNEEVQFMITNGKTWWRNKYGKLLRQLSHYEIIDFDNDHRVHCFTKLRVGLTEHKEFSIDPKIKSFNGYSSMQEFRNLMMDSYSLSRRTVTQIRDGEKRKPRLLILSRNRTRKLRNVQETIKLSKKLGFEVVVADDGMTRDLSRFARIVNSCDVMMGVHGAGFTNMVFLPAGAVIIQIVPYGRLDWISTVFFARPAKDMKLKYLEYDISMEESSLIEQYPSDDPVLKDPISVHRKGWNVAAGIYLFRQDVKLNLNRFKGVLVDAKKLLHQKI</sequence>
<evidence type="ECO:0000259" key="5">
    <source>
        <dbReference type="Pfam" id="PF04577"/>
    </source>
</evidence>
<feature type="domain" description="Glycosyltransferase 61 catalytic" evidence="5">
    <location>
        <begin position="202"/>
        <end position="296"/>
    </location>
</feature>
<proteinExistence type="predicted"/>
<dbReference type="GO" id="GO:0000139">
    <property type="term" value="C:Golgi membrane"/>
    <property type="evidence" value="ECO:0007669"/>
    <property type="project" value="UniProtKB-SubCell"/>
</dbReference>
<evidence type="ECO:0000256" key="3">
    <source>
        <dbReference type="ARBA" id="ARBA00022679"/>
    </source>
</evidence>
<dbReference type="InterPro" id="IPR049625">
    <property type="entry name" value="Glyco_transf_61_cat"/>
</dbReference>
<reference evidence="6" key="1">
    <citation type="submission" date="2019-09" db="EMBL/GenBank/DDBJ databases">
        <authorList>
            <person name="Zhang L."/>
        </authorList>
    </citation>
    <scope>NUCLEOTIDE SEQUENCE</scope>
</reference>
<protein>
    <recommendedName>
        <fullName evidence="5">Glycosyltransferase 61 catalytic domain-containing protein</fullName>
    </recommendedName>
</protein>
<evidence type="ECO:0000256" key="2">
    <source>
        <dbReference type="ARBA" id="ARBA00022676"/>
    </source>
</evidence>
<dbReference type="AlphaFoldDB" id="A0A5K0ZVL6"/>
<evidence type="ECO:0000256" key="4">
    <source>
        <dbReference type="ARBA" id="ARBA00023180"/>
    </source>
</evidence>
<dbReference type="PANTHER" id="PTHR20961:SF5">
    <property type="entry name" value="GLYCOSYLTRANSFERASE-RELATED"/>
    <property type="match status" value="1"/>
</dbReference>
<dbReference type="EMBL" id="LR721780">
    <property type="protein sequence ID" value="VVV94037.1"/>
    <property type="molecule type" value="Genomic_DNA"/>
</dbReference>
<organism evidence="6">
    <name type="scientific">Nymphaea colorata</name>
    <name type="common">pocket water lily</name>
    <dbReference type="NCBI Taxonomy" id="210225"/>
    <lineage>
        <taxon>Eukaryota</taxon>
        <taxon>Viridiplantae</taxon>
        <taxon>Streptophyta</taxon>
        <taxon>Embryophyta</taxon>
        <taxon>Tracheophyta</taxon>
        <taxon>Spermatophyta</taxon>
        <taxon>Magnoliopsida</taxon>
        <taxon>Nymphaeales</taxon>
        <taxon>Nymphaeaceae</taxon>
        <taxon>Nymphaea</taxon>
    </lineage>
</organism>
<dbReference type="Pfam" id="PF04577">
    <property type="entry name" value="Glyco_transf_61"/>
    <property type="match status" value="1"/>
</dbReference>
<gene>
    <name evidence="6" type="ORF">NYM_LOCUS11933</name>
</gene>
<accession>A0A5K0ZVL6</accession>
<keyword evidence="4" id="KW-0325">Glycoprotein</keyword>
<name>A0A5K0ZVL6_9MAGN</name>
<keyword evidence="2" id="KW-0328">Glycosyltransferase</keyword>
<keyword evidence="3" id="KW-0808">Transferase</keyword>
<evidence type="ECO:0000313" key="6">
    <source>
        <dbReference type="EMBL" id="VVV94037.1"/>
    </source>
</evidence>
<dbReference type="InterPro" id="IPR007657">
    <property type="entry name" value="Glycosyltransferase_61"/>
</dbReference>
<dbReference type="GO" id="GO:0016763">
    <property type="term" value="F:pentosyltransferase activity"/>
    <property type="evidence" value="ECO:0007669"/>
    <property type="project" value="UniProtKB-ARBA"/>
</dbReference>
<dbReference type="PANTHER" id="PTHR20961">
    <property type="entry name" value="GLYCOSYLTRANSFERASE"/>
    <property type="match status" value="1"/>
</dbReference>